<geneLocation type="plasmid" evidence="5">
    <name>pmyc1</name>
</geneLocation>
<evidence type="ECO:0000259" key="3">
    <source>
        <dbReference type="Pfam" id="PF00206"/>
    </source>
</evidence>
<dbReference type="SUPFAM" id="SSF48557">
    <property type="entry name" value="L-aspartase-like"/>
    <property type="match status" value="1"/>
</dbReference>
<dbReference type="InterPro" id="IPR022761">
    <property type="entry name" value="Fumarate_lyase_N"/>
</dbReference>
<dbReference type="PRINTS" id="PR00149">
    <property type="entry name" value="FUMRATELYASE"/>
</dbReference>
<dbReference type="InterPro" id="IPR000362">
    <property type="entry name" value="Fumarate_lyase_fam"/>
</dbReference>
<dbReference type="PANTHER" id="PTHR43172">
    <property type="entry name" value="ADENYLOSUCCINATE LYASE"/>
    <property type="match status" value="1"/>
</dbReference>
<evidence type="ECO:0000313" key="5">
    <source>
        <dbReference type="Proteomes" id="UP000077143"/>
    </source>
</evidence>
<organism evidence="4 5">
    <name type="scientific">Mycobacterium adipatum</name>
    <dbReference type="NCBI Taxonomy" id="1682113"/>
    <lineage>
        <taxon>Bacteria</taxon>
        <taxon>Bacillati</taxon>
        <taxon>Actinomycetota</taxon>
        <taxon>Actinomycetes</taxon>
        <taxon>Mycobacteriales</taxon>
        <taxon>Mycobacteriaceae</taxon>
        <taxon>Mycobacterium</taxon>
    </lineage>
</organism>
<comment type="similarity">
    <text evidence="2">Belongs to the class-II fumarase/aspartase family.</text>
</comment>
<dbReference type="InterPro" id="IPR020557">
    <property type="entry name" value="Fumarate_lyase_CS"/>
</dbReference>
<reference evidence="4 5" key="1">
    <citation type="submission" date="2016-05" db="EMBL/GenBank/DDBJ databases">
        <title>Complete genome sequence of a phthalic acid esters degrading Mycobacterium sp. YC-RL4.</title>
        <authorList>
            <person name="Ren L."/>
            <person name="Fan S."/>
            <person name="Ruth N."/>
            <person name="Jia Y."/>
            <person name="Wang J."/>
            <person name="Qiao C."/>
        </authorList>
    </citation>
    <scope>NUCLEOTIDE SEQUENCE [LARGE SCALE GENOMIC DNA]</scope>
    <source>
        <strain evidence="4 5">YC-RL4</strain>
        <plasmid evidence="5">pmyc1</plasmid>
    </source>
</reference>
<protein>
    <recommendedName>
        <fullName evidence="3">Fumarate lyase N-terminal domain-containing protein</fullName>
    </recommendedName>
</protein>
<proteinExistence type="inferred from homology"/>
<dbReference type="Gene3D" id="1.20.200.10">
    <property type="entry name" value="Fumarase/aspartase (Central domain)"/>
    <property type="match status" value="1"/>
</dbReference>
<sequence length="400" mass="42544">MILLWPGEHRAGDTFTEAAFLHAMVQIEDAWLTVLPTTGALASSASVLDLVSDADMIDLIDESEVHGNPVIALVALLRQRLRAAGHDDAATWLHRGLTSQDVIDTALMVCARQAVNRIRGEITGQLDALTDLVNTHRNTPMVARTLTQPAVPTTFGAKAATWLHGVLDAAEALAALRFPVQLGGAAGTLSGLVELVGPAAARRARRRLAKALTLSESPPWHTQRTAVTRIGDAAVTVTDAWGRIANDVLALGRPEIGELSEGTGGGSSTMPHKSNPTMSVLIRRAALAGPPLATTLHLSAAGQVDERADGAWHVEWDTLAVLLRRTVVSAAHTRKLLVGLQVHPDTMARRLSQMSGDVHAEQRALAAIAGHEPSGAFTGLIDDLIDEALHRAHHHLQEMP</sequence>
<dbReference type="RefSeq" id="WP_068003952.1">
    <property type="nucleotide sequence ID" value="NZ_CP015597.1"/>
</dbReference>
<evidence type="ECO:0000256" key="1">
    <source>
        <dbReference type="ARBA" id="ARBA00023239"/>
    </source>
</evidence>
<dbReference type="PANTHER" id="PTHR43172:SF2">
    <property type="entry name" value="ADENYLOSUCCINATE LYASE C-TERMINAL DOMAIN-CONTAINING PROTEIN"/>
    <property type="match status" value="1"/>
</dbReference>
<dbReference type="EMBL" id="CP015597">
    <property type="protein sequence ID" value="ANE83344.1"/>
    <property type="molecule type" value="Genomic_DNA"/>
</dbReference>
<dbReference type="KEGG" id="madi:A7U43_27825"/>
<dbReference type="InterPro" id="IPR008948">
    <property type="entry name" value="L-Aspartase-like"/>
</dbReference>
<evidence type="ECO:0000256" key="2">
    <source>
        <dbReference type="ARBA" id="ARBA00034772"/>
    </source>
</evidence>
<dbReference type="Proteomes" id="UP000077143">
    <property type="component" value="Plasmid pMYC1"/>
</dbReference>
<feature type="domain" description="Fumarate lyase N-terminal" evidence="3">
    <location>
        <begin position="78"/>
        <end position="286"/>
    </location>
</feature>
<dbReference type="AlphaFoldDB" id="A0A172UWX7"/>
<evidence type="ECO:0000313" key="4">
    <source>
        <dbReference type="EMBL" id="ANE83344.1"/>
    </source>
</evidence>
<dbReference type="Pfam" id="PF00206">
    <property type="entry name" value="Lyase_1"/>
    <property type="match status" value="1"/>
</dbReference>
<keyword evidence="4" id="KW-0614">Plasmid</keyword>
<name>A0A172UWX7_9MYCO</name>
<dbReference type="GO" id="GO:0016829">
    <property type="term" value="F:lyase activity"/>
    <property type="evidence" value="ECO:0007669"/>
    <property type="project" value="UniProtKB-KW"/>
</dbReference>
<dbReference type="PROSITE" id="PS00163">
    <property type="entry name" value="FUMARATE_LYASES"/>
    <property type="match status" value="1"/>
</dbReference>
<gene>
    <name evidence="4" type="ORF">A7U43_27825</name>
</gene>
<accession>A0A172UWX7</accession>
<keyword evidence="1" id="KW-0456">Lyase</keyword>
<keyword evidence="5" id="KW-1185">Reference proteome</keyword>